<organism evidence="3 4">
    <name type="scientific">Aquariibacter albus</name>
    <dbReference type="NCBI Taxonomy" id="2759899"/>
    <lineage>
        <taxon>Bacteria</taxon>
        <taxon>Pseudomonadati</taxon>
        <taxon>Pseudomonadota</taxon>
        <taxon>Betaproteobacteria</taxon>
        <taxon>Burkholderiales</taxon>
        <taxon>Sphaerotilaceae</taxon>
        <taxon>Aquariibacter</taxon>
    </lineage>
</organism>
<gene>
    <name evidence="3" type="ORF">H4F90_06035</name>
</gene>
<feature type="compositionally biased region" description="Basic and acidic residues" evidence="1">
    <location>
        <begin position="30"/>
        <end position="47"/>
    </location>
</feature>
<feature type="chain" id="PRO_5032728038" description="DUF2946 domain-containing protein" evidence="2">
    <location>
        <begin position="23"/>
        <end position="114"/>
    </location>
</feature>
<dbReference type="RefSeq" id="WP_182662398.1">
    <property type="nucleotide sequence ID" value="NZ_JACIVI010000001.1"/>
</dbReference>
<dbReference type="EMBL" id="JACIVI010000001">
    <property type="protein sequence ID" value="MBB1161538.1"/>
    <property type="molecule type" value="Genomic_DNA"/>
</dbReference>
<reference evidence="3 4" key="1">
    <citation type="submission" date="2020-08" db="EMBL/GenBank/DDBJ databases">
        <title>Aquariorum lacteus gen. nov., sp. nov., a new member of the family Comamonadaceae, isolated from freshwater aquarium.</title>
        <authorList>
            <person name="Chun S.-J."/>
        </authorList>
    </citation>
    <scope>NUCLEOTIDE SEQUENCE [LARGE SCALE GENOMIC DNA]</scope>
    <source>
        <strain evidence="3 4">SJAQ100</strain>
    </source>
</reference>
<dbReference type="AlphaFoldDB" id="A0A839HPM4"/>
<evidence type="ECO:0000313" key="3">
    <source>
        <dbReference type="EMBL" id="MBB1161538.1"/>
    </source>
</evidence>
<sequence>MRRWLSILLLVLLPLQFAWAQAADYDVRGSGSHEMHFGHHDHDHGEPPDAPDGDAGGSIDADGHHCHGQCSGMPAPVYLVAAVIGSTSPDVRIDAHSGALAPPRPERPQWRPLA</sequence>
<keyword evidence="2" id="KW-0732">Signal</keyword>
<feature type="region of interest" description="Disordered" evidence="1">
    <location>
        <begin position="92"/>
        <end position="114"/>
    </location>
</feature>
<evidence type="ECO:0000256" key="2">
    <source>
        <dbReference type="SAM" id="SignalP"/>
    </source>
</evidence>
<feature type="region of interest" description="Disordered" evidence="1">
    <location>
        <begin position="30"/>
        <end position="67"/>
    </location>
</feature>
<comment type="caution">
    <text evidence="3">The sequence shown here is derived from an EMBL/GenBank/DDBJ whole genome shotgun (WGS) entry which is preliminary data.</text>
</comment>
<dbReference type="Proteomes" id="UP000586093">
    <property type="component" value="Unassembled WGS sequence"/>
</dbReference>
<evidence type="ECO:0000313" key="4">
    <source>
        <dbReference type="Proteomes" id="UP000586093"/>
    </source>
</evidence>
<evidence type="ECO:0000256" key="1">
    <source>
        <dbReference type="SAM" id="MobiDB-lite"/>
    </source>
</evidence>
<accession>A0A839HPM4</accession>
<feature type="compositionally biased region" description="Basic and acidic residues" evidence="1">
    <location>
        <begin position="104"/>
        <end position="114"/>
    </location>
</feature>
<protein>
    <recommendedName>
        <fullName evidence="5">DUF2946 domain-containing protein</fullName>
    </recommendedName>
</protein>
<evidence type="ECO:0008006" key="5">
    <source>
        <dbReference type="Google" id="ProtNLM"/>
    </source>
</evidence>
<name>A0A839HPM4_9BURK</name>
<proteinExistence type="predicted"/>
<feature type="signal peptide" evidence="2">
    <location>
        <begin position="1"/>
        <end position="22"/>
    </location>
</feature>
<keyword evidence="4" id="KW-1185">Reference proteome</keyword>